<dbReference type="EMBL" id="CAJEWN010000189">
    <property type="protein sequence ID" value="CAD2171731.1"/>
    <property type="molecule type" value="Genomic_DNA"/>
</dbReference>
<keyword evidence="1 5" id="KW-0238">DNA-binding</keyword>
<evidence type="ECO:0000313" key="8">
    <source>
        <dbReference type="EMBL" id="CAD2171731.1"/>
    </source>
</evidence>
<dbReference type="PANTHER" id="PTHR46617:SF3">
    <property type="entry name" value="FORKHEAD BOX PROTEIN G1"/>
    <property type="match status" value="1"/>
</dbReference>
<name>A0A6V7VC30_MELEN</name>
<feature type="DNA-binding region" description="Fork-head" evidence="5">
    <location>
        <begin position="176"/>
        <end position="271"/>
    </location>
</feature>
<evidence type="ECO:0000313" key="9">
    <source>
        <dbReference type="Proteomes" id="UP000580250"/>
    </source>
</evidence>
<dbReference type="GO" id="GO:0006357">
    <property type="term" value="P:regulation of transcription by RNA polymerase II"/>
    <property type="evidence" value="ECO:0007669"/>
    <property type="project" value="TreeGrafter"/>
</dbReference>
<dbReference type="InterPro" id="IPR036390">
    <property type="entry name" value="WH_DNA-bd_sf"/>
</dbReference>
<dbReference type="PROSITE" id="PS50039">
    <property type="entry name" value="FORK_HEAD_3"/>
    <property type="match status" value="1"/>
</dbReference>
<dbReference type="InterPro" id="IPR001766">
    <property type="entry name" value="Fork_head_dom"/>
</dbReference>
<dbReference type="AlphaFoldDB" id="A0A6V7VC30"/>
<keyword evidence="5" id="KW-0539">Nucleus</keyword>
<dbReference type="SUPFAM" id="SSF46785">
    <property type="entry name" value="Winged helix' DNA-binding domain"/>
    <property type="match status" value="1"/>
</dbReference>
<feature type="compositionally biased region" description="Basic and acidic residues" evidence="6">
    <location>
        <begin position="163"/>
        <end position="172"/>
    </location>
</feature>
<reference evidence="8 9" key="1">
    <citation type="submission" date="2020-08" db="EMBL/GenBank/DDBJ databases">
        <authorList>
            <person name="Koutsovoulos G."/>
            <person name="Danchin GJ E."/>
        </authorList>
    </citation>
    <scope>NUCLEOTIDE SEQUENCE [LARGE SCALE GENOMIC DNA]</scope>
</reference>
<evidence type="ECO:0000256" key="3">
    <source>
        <dbReference type="ARBA" id="ARBA00071019"/>
    </source>
</evidence>
<proteinExistence type="predicted"/>
<evidence type="ECO:0000256" key="6">
    <source>
        <dbReference type="SAM" id="MobiDB-lite"/>
    </source>
</evidence>
<sequence length="389" mass="43276">MSSTTSSSFSASSNKGFGILDLLSQSPTSAAVAFAAAVVAKGEVEEANIKIGGDDCLPLRKSEVSSPICDQKHSLLPFLEDTTALSTSTTTNLILPTSPPPPPCSSSASAFSPPPTSPINRKRSTTKITKISSATEKELNLDEEFGSGEDDEEEENNEEEEGENKLKGGEGKRFAKPRYSYNALITMALRQSQTGRLTLNGIYEFIMRRFPFYKTNRRGWQNSIRHNLSLNKFFVKVARSYDDPGKGNYWMLDTSSENEIYIGATTGKLRRRRPPLCSTSKATIQRHHQNPQPFLSTNLSFNQQQLPQIMLPQHPSTSPSFGVCLPLQTSQQQFPSIFSLPNYSNNFTARFPFEMNFLGLNNQQKQFMACLFQQTQLELIQNENGAKVQ</sequence>
<feature type="region of interest" description="Disordered" evidence="6">
    <location>
        <begin position="91"/>
        <end position="172"/>
    </location>
</feature>
<gene>
    <name evidence="8" type="ORF">MENT_LOCUS23240</name>
</gene>
<evidence type="ECO:0000256" key="2">
    <source>
        <dbReference type="ARBA" id="ARBA00056063"/>
    </source>
</evidence>
<evidence type="ECO:0000256" key="4">
    <source>
        <dbReference type="ARBA" id="ARBA00077297"/>
    </source>
</evidence>
<evidence type="ECO:0000259" key="7">
    <source>
        <dbReference type="PROSITE" id="PS50039"/>
    </source>
</evidence>
<dbReference type="InterPro" id="IPR047208">
    <property type="entry name" value="FOXG1"/>
</dbReference>
<comment type="function">
    <text evidence="2">Transcription factor. Plays a role in embryogenesis and later development, perhaps acting redundantly with forkhead protein pes-1.</text>
</comment>
<dbReference type="PROSITE" id="PS00658">
    <property type="entry name" value="FORK_HEAD_2"/>
    <property type="match status" value="1"/>
</dbReference>
<feature type="domain" description="Fork-head" evidence="7">
    <location>
        <begin position="176"/>
        <end position="271"/>
    </location>
</feature>
<dbReference type="InterPro" id="IPR036388">
    <property type="entry name" value="WH-like_DNA-bd_sf"/>
</dbReference>
<dbReference type="GO" id="GO:1990837">
    <property type="term" value="F:sequence-specific double-stranded DNA binding"/>
    <property type="evidence" value="ECO:0007669"/>
    <property type="project" value="TreeGrafter"/>
</dbReference>
<comment type="subcellular location">
    <subcellularLocation>
        <location evidence="5">Nucleus</location>
    </subcellularLocation>
</comment>
<dbReference type="GO" id="GO:0005634">
    <property type="term" value="C:nucleus"/>
    <property type="evidence" value="ECO:0007669"/>
    <property type="project" value="UniProtKB-SubCell"/>
</dbReference>
<dbReference type="Proteomes" id="UP000580250">
    <property type="component" value="Unassembled WGS sequence"/>
</dbReference>
<evidence type="ECO:0000256" key="5">
    <source>
        <dbReference type="PROSITE-ProRule" id="PRU00089"/>
    </source>
</evidence>
<dbReference type="OrthoDB" id="6230630at2759"/>
<dbReference type="FunFam" id="1.10.10.10:FF:000135">
    <property type="entry name" value="forkhead box protein G1"/>
    <property type="match status" value="1"/>
</dbReference>
<protein>
    <recommendedName>
        <fullName evidence="3">Forkhead box protein fkh-2</fullName>
    </recommendedName>
    <alternativeName>
        <fullName evidence="4">Forkhead transcription factor family member fkh-2</fullName>
    </alternativeName>
</protein>
<accession>A0A6V7VC30</accession>
<organism evidence="8 9">
    <name type="scientific">Meloidogyne enterolobii</name>
    <name type="common">Root-knot nematode worm</name>
    <name type="synonym">Meloidogyne mayaguensis</name>
    <dbReference type="NCBI Taxonomy" id="390850"/>
    <lineage>
        <taxon>Eukaryota</taxon>
        <taxon>Metazoa</taxon>
        <taxon>Ecdysozoa</taxon>
        <taxon>Nematoda</taxon>
        <taxon>Chromadorea</taxon>
        <taxon>Rhabditida</taxon>
        <taxon>Tylenchina</taxon>
        <taxon>Tylenchomorpha</taxon>
        <taxon>Tylenchoidea</taxon>
        <taxon>Meloidogynidae</taxon>
        <taxon>Meloidogyninae</taxon>
        <taxon>Meloidogyne</taxon>
    </lineage>
</organism>
<dbReference type="PANTHER" id="PTHR46617">
    <property type="entry name" value="FORKHEAD BOX PROTEIN G1"/>
    <property type="match status" value="1"/>
</dbReference>
<dbReference type="Gene3D" id="1.10.10.10">
    <property type="entry name" value="Winged helix-like DNA-binding domain superfamily/Winged helix DNA-binding domain"/>
    <property type="match status" value="1"/>
</dbReference>
<feature type="compositionally biased region" description="Acidic residues" evidence="6">
    <location>
        <begin position="141"/>
        <end position="162"/>
    </location>
</feature>
<evidence type="ECO:0000256" key="1">
    <source>
        <dbReference type="ARBA" id="ARBA00023125"/>
    </source>
</evidence>
<dbReference type="SMART" id="SM00339">
    <property type="entry name" value="FH"/>
    <property type="match status" value="1"/>
</dbReference>
<dbReference type="Pfam" id="PF00250">
    <property type="entry name" value="Forkhead"/>
    <property type="match status" value="1"/>
</dbReference>
<dbReference type="PRINTS" id="PR00053">
    <property type="entry name" value="FORKHEAD"/>
</dbReference>
<dbReference type="GO" id="GO:0003700">
    <property type="term" value="F:DNA-binding transcription factor activity"/>
    <property type="evidence" value="ECO:0007669"/>
    <property type="project" value="InterPro"/>
</dbReference>
<comment type="caution">
    <text evidence="8">The sequence shown here is derived from an EMBL/GenBank/DDBJ whole genome shotgun (WGS) entry which is preliminary data.</text>
</comment>
<dbReference type="InterPro" id="IPR030456">
    <property type="entry name" value="TF_fork_head_CS_2"/>
</dbReference>